<organism evidence="1">
    <name type="scientific">viral metagenome</name>
    <dbReference type="NCBI Taxonomy" id="1070528"/>
    <lineage>
        <taxon>unclassified sequences</taxon>
        <taxon>metagenomes</taxon>
        <taxon>organismal metagenomes</taxon>
    </lineage>
</organism>
<sequence>MNEQLEKNKTYRITIANLEREVDMLKCCGNCRYYKSHECYCFHNWEPYRKCLGQFKRKWKFASR</sequence>
<dbReference type="EMBL" id="MT142923">
    <property type="protein sequence ID" value="QJA90592.1"/>
    <property type="molecule type" value="Genomic_DNA"/>
</dbReference>
<name>A0A6M3LA17_9ZZZZ</name>
<proteinExistence type="predicted"/>
<accession>A0A6M3LA17</accession>
<dbReference type="AlphaFoldDB" id="A0A6M3LA17"/>
<evidence type="ECO:0000313" key="1">
    <source>
        <dbReference type="EMBL" id="QJA90592.1"/>
    </source>
</evidence>
<protein>
    <submittedName>
        <fullName evidence="1">Uncharacterized protein</fullName>
    </submittedName>
</protein>
<gene>
    <name evidence="1" type="ORF">MM415B03643_0010</name>
</gene>
<reference evidence="1" key="1">
    <citation type="submission" date="2020-03" db="EMBL/GenBank/DDBJ databases">
        <title>The deep terrestrial virosphere.</title>
        <authorList>
            <person name="Holmfeldt K."/>
            <person name="Nilsson E."/>
            <person name="Simone D."/>
            <person name="Lopez-Fernandez M."/>
            <person name="Wu X."/>
            <person name="de Brujin I."/>
            <person name="Lundin D."/>
            <person name="Andersson A."/>
            <person name="Bertilsson S."/>
            <person name="Dopson M."/>
        </authorList>
    </citation>
    <scope>NUCLEOTIDE SEQUENCE</scope>
    <source>
        <strain evidence="1">MM415B03643</strain>
    </source>
</reference>